<keyword evidence="1" id="KW-1133">Transmembrane helix</keyword>
<feature type="transmembrane region" description="Helical" evidence="1">
    <location>
        <begin position="24"/>
        <end position="47"/>
    </location>
</feature>
<dbReference type="RefSeq" id="WP_049991501.1">
    <property type="nucleotide sequence ID" value="NZ_FOIS01000004.1"/>
</dbReference>
<evidence type="ECO:0000313" key="2">
    <source>
        <dbReference type="EMBL" id="SEW28296.1"/>
    </source>
</evidence>
<evidence type="ECO:0000256" key="1">
    <source>
        <dbReference type="SAM" id="Phobius"/>
    </source>
</evidence>
<reference evidence="3" key="1">
    <citation type="submission" date="2016-10" db="EMBL/GenBank/DDBJ databases">
        <authorList>
            <person name="Varghese N."/>
        </authorList>
    </citation>
    <scope>NUCLEOTIDE SEQUENCE [LARGE SCALE GENOMIC DNA]</scope>
    <source>
        <strain evidence="3">CGMCC 1.12284</strain>
    </source>
</reference>
<protein>
    <submittedName>
        <fullName evidence="2">Uncharacterized protein</fullName>
    </submittedName>
</protein>
<dbReference type="STRING" id="1202768.SAMN05216285_3758"/>
<keyword evidence="3" id="KW-1185">Reference proteome</keyword>
<dbReference type="AlphaFoldDB" id="A0A1I0QM75"/>
<name>A0A1I0QM75_9EURY</name>
<accession>A0A1I0QM75</accession>
<dbReference type="Proteomes" id="UP000183275">
    <property type="component" value="Unassembled WGS sequence"/>
</dbReference>
<gene>
    <name evidence="2" type="ORF">SAMN05216285_3758</name>
</gene>
<keyword evidence="1" id="KW-0472">Membrane</keyword>
<dbReference type="EMBL" id="FOIS01000004">
    <property type="protein sequence ID" value="SEW28296.1"/>
    <property type="molecule type" value="Genomic_DNA"/>
</dbReference>
<keyword evidence="1" id="KW-0812">Transmembrane</keyword>
<proteinExistence type="predicted"/>
<evidence type="ECO:0000313" key="3">
    <source>
        <dbReference type="Proteomes" id="UP000183275"/>
    </source>
</evidence>
<sequence length="70" mass="7802">MRDQSGPKYPIYDQDDPKKLRNDLLLSFFVPVLLTIGVLAVAFRFVVGDALAGFYPAFAEPIEWGGVRTV</sequence>
<organism evidence="2 3">
    <name type="scientific">Natrinema salifodinae</name>
    <dbReference type="NCBI Taxonomy" id="1202768"/>
    <lineage>
        <taxon>Archaea</taxon>
        <taxon>Methanobacteriati</taxon>
        <taxon>Methanobacteriota</taxon>
        <taxon>Stenosarchaea group</taxon>
        <taxon>Halobacteria</taxon>
        <taxon>Halobacteriales</taxon>
        <taxon>Natrialbaceae</taxon>
        <taxon>Natrinema</taxon>
    </lineage>
</organism>